<dbReference type="RefSeq" id="WP_151118982.1">
    <property type="nucleotide sequence ID" value="NZ_CP042582.1"/>
</dbReference>
<evidence type="ECO:0000256" key="9">
    <source>
        <dbReference type="RuleBase" id="RU361157"/>
    </source>
</evidence>
<dbReference type="EMBL" id="CP042582">
    <property type="protein sequence ID" value="QEX23624.1"/>
    <property type="molecule type" value="Genomic_DNA"/>
</dbReference>
<sequence>MSEPSQPASAAPVSLAPHRLGGTPPSILTSGHAHAWSGAAFAAAIADWQQGLRSWQLWGMLGWSELRRRYRRSLLGPFWITLSMAIFIFAIGTVFSQLAGSTLQEFLPYVATGYLAWMLISSFILDGCNVFIAAQPFLRSVRLPLSSFVFGAVWRNLVIFLHNLPVVLIILALLGVWPNGWILMLIPALLANALAGAILALVLGMISARFRDIIPIVGSVTQLLFFLTPVLFHPMHLGLVGDLLMFNPVTHFVEIIRASLLGQPPSALSWIAVLGMLAVGTIGSFLMFVRFRARITYWV</sequence>
<name>A0A5J6N2T2_9PROT</name>
<dbReference type="GO" id="GO:0140359">
    <property type="term" value="F:ABC-type transporter activity"/>
    <property type="evidence" value="ECO:0007669"/>
    <property type="project" value="InterPro"/>
</dbReference>
<feature type="transmembrane region" description="Helical" evidence="9">
    <location>
        <begin position="213"/>
        <end position="232"/>
    </location>
</feature>
<dbReference type="Proteomes" id="UP000325797">
    <property type="component" value="Chromosome"/>
</dbReference>
<keyword evidence="6 9" id="KW-1133">Transmembrane helix</keyword>
<protein>
    <recommendedName>
        <fullName evidence="9">Transport permease protein</fullName>
    </recommendedName>
</protein>
<feature type="transmembrane region" description="Helical" evidence="9">
    <location>
        <begin position="153"/>
        <end position="175"/>
    </location>
</feature>
<keyword evidence="7" id="KW-0762">Sugar transport</keyword>
<dbReference type="OrthoDB" id="9796017at2"/>
<reference evidence="11 12" key="1">
    <citation type="submission" date="2019-08" db="EMBL/GenBank/DDBJ databases">
        <title>Hyperibacter terrae gen. nov., sp. nov. and Hyperibacter viscosus sp. nov., two new members in the family Rhodospirillaceae isolated from the rhizosphere of Hypericum perforatum.</title>
        <authorList>
            <person name="Noviana Z."/>
        </authorList>
    </citation>
    <scope>NUCLEOTIDE SEQUENCE [LARGE SCALE GENOMIC DNA]</scope>
    <source>
        <strain evidence="11 12">R5959</strain>
    </source>
</reference>
<keyword evidence="7" id="KW-0625">Polysaccharide transport</keyword>
<organism evidence="11 12">
    <name type="scientific">Hypericibacter adhaerens</name>
    <dbReference type="NCBI Taxonomy" id="2602016"/>
    <lineage>
        <taxon>Bacteria</taxon>
        <taxon>Pseudomonadati</taxon>
        <taxon>Pseudomonadota</taxon>
        <taxon>Alphaproteobacteria</taxon>
        <taxon>Rhodospirillales</taxon>
        <taxon>Dongiaceae</taxon>
        <taxon>Hypericibacter</taxon>
    </lineage>
</organism>
<evidence type="ECO:0000256" key="2">
    <source>
        <dbReference type="ARBA" id="ARBA00007783"/>
    </source>
</evidence>
<dbReference type="PROSITE" id="PS51012">
    <property type="entry name" value="ABC_TM2"/>
    <property type="match status" value="1"/>
</dbReference>
<dbReference type="PANTHER" id="PTHR30413">
    <property type="entry name" value="INNER MEMBRANE TRANSPORT PERMEASE"/>
    <property type="match status" value="1"/>
</dbReference>
<keyword evidence="8 9" id="KW-0472">Membrane</keyword>
<evidence type="ECO:0000256" key="3">
    <source>
        <dbReference type="ARBA" id="ARBA00022448"/>
    </source>
</evidence>
<gene>
    <name evidence="11" type="primary">rfbD</name>
    <name evidence="11" type="ORF">FRZ61_35620</name>
</gene>
<dbReference type="InterPro" id="IPR013525">
    <property type="entry name" value="ABC2_TM"/>
</dbReference>
<dbReference type="GO" id="GO:0005886">
    <property type="term" value="C:plasma membrane"/>
    <property type="evidence" value="ECO:0007669"/>
    <property type="project" value="UniProtKB-SubCell"/>
</dbReference>
<keyword evidence="12" id="KW-1185">Reference proteome</keyword>
<evidence type="ECO:0000256" key="1">
    <source>
        <dbReference type="ARBA" id="ARBA00004651"/>
    </source>
</evidence>
<dbReference type="GO" id="GO:0015920">
    <property type="term" value="P:lipopolysaccharide transport"/>
    <property type="evidence" value="ECO:0007669"/>
    <property type="project" value="TreeGrafter"/>
</dbReference>
<evidence type="ECO:0000256" key="4">
    <source>
        <dbReference type="ARBA" id="ARBA00022475"/>
    </source>
</evidence>
<dbReference type="GO" id="GO:0015774">
    <property type="term" value="P:polysaccharide transport"/>
    <property type="evidence" value="ECO:0007669"/>
    <property type="project" value="UniProtKB-KW"/>
</dbReference>
<evidence type="ECO:0000313" key="12">
    <source>
        <dbReference type="Proteomes" id="UP000325797"/>
    </source>
</evidence>
<feature type="transmembrane region" description="Helical" evidence="9">
    <location>
        <begin position="267"/>
        <end position="289"/>
    </location>
</feature>
<feature type="domain" description="ABC transmembrane type-2" evidence="10">
    <location>
        <begin position="75"/>
        <end position="294"/>
    </location>
</feature>
<evidence type="ECO:0000256" key="6">
    <source>
        <dbReference type="ARBA" id="ARBA00022989"/>
    </source>
</evidence>
<evidence type="ECO:0000313" key="11">
    <source>
        <dbReference type="EMBL" id="QEX23624.1"/>
    </source>
</evidence>
<evidence type="ECO:0000256" key="5">
    <source>
        <dbReference type="ARBA" id="ARBA00022692"/>
    </source>
</evidence>
<dbReference type="Pfam" id="PF01061">
    <property type="entry name" value="ABC2_membrane"/>
    <property type="match status" value="1"/>
</dbReference>
<feature type="transmembrane region" description="Helical" evidence="9">
    <location>
        <begin position="74"/>
        <end position="94"/>
    </location>
</feature>
<comment type="similarity">
    <text evidence="2 9">Belongs to the ABC-2 integral membrane protein family.</text>
</comment>
<keyword evidence="4 9" id="KW-1003">Cell membrane</keyword>
<evidence type="ECO:0000259" key="10">
    <source>
        <dbReference type="PROSITE" id="PS51012"/>
    </source>
</evidence>
<comment type="subcellular location">
    <subcellularLocation>
        <location evidence="9">Cell inner membrane</location>
        <topology evidence="9">Multi-pass membrane protein</topology>
    </subcellularLocation>
    <subcellularLocation>
        <location evidence="1">Cell membrane</location>
        <topology evidence="1">Multi-pass membrane protein</topology>
    </subcellularLocation>
</comment>
<dbReference type="InterPro" id="IPR047817">
    <property type="entry name" value="ABC2_TM_bact-type"/>
</dbReference>
<dbReference type="AlphaFoldDB" id="A0A5J6N2T2"/>
<evidence type="ECO:0000256" key="7">
    <source>
        <dbReference type="ARBA" id="ARBA00023047"/>
    </source>
</evidence>
<proteinExistence type="inferred from homology"/>
<feature type="transmembrane region" description="Helical" evidence="9">
    <location>
        <begin position="114"/>
        <end position="132"/>
    </location>
</feature>
<accession>A0A5J6N2T2</accession>
<evidence type="ECO:0000256" key="8">
    <source>
        <dbReference type="ARBA" id="ARBA00023136"/>
    </source>
</evidence>
<feature type="transmembrane region" description="Helical" evidence="9">
    <location>
        <begin position="181"/>
        <end position="206"/>
    </location>
</feature>
<keyword evidence="5 9" id="KW-0812">Transmembrane</keyword>
<dbReference type="KEGG" id="hadh:FRZ61_35620"/>
<dbReference type="PANTHER" id="PTHR30413:SF10">
    <property type="entry name" value="CAPSULE POLYSACCHARIDE EXPORT INNER-MEMBRANE PROTEIN CTRC"/>
    <property type="match status" value="1"/>
</dbReference>
<keyword evidence="3 9" id="KW-0813">Transport</keyword>